<dbReference type="OrthoDB" id="3210335at2"/>
<name>A0A3E1HJI9_9MYCO</name>
<dbReference type="CDD" id="cd05233">
    <property type="entry name" value="SDR_c"/>
    <property type="match status" value="1"/>
</dbReference>
<keyword evidence="3" id="KW-1185">Reference proteome</keyword>
<sequence>MLVTTRAELAAPNAKQLSAGERPGSAFNGEHEEVTAVEVLVTGGDTDLARTIAEGFRDGGHKVTLVGARRDDLEVVAKELDVNAITCDTNDPASLSETRGLFPHHLDTIINVPTPDFDASDPRTFSLSDTANAWRTALDATVLSAVLTVQSVGDHLRSGGSIIGVLAKNPPAGSAEAAIKAALSNWVAGQAGVFGTRGITVNAIACGRSVQAGYEGLSRTPPPVAAEITRLALFLTTPASRHITGQTLHVSQGALAHFS</sequence>
<dbReference type="Proteomes" id="UP000258522">
    <property type="component" value="Unassembled WGS sequence"/>
</dbReference>
<comment type="similarity">
    <text evidence="1">Belongs to the short-chain dehydrogenases/reductases (SDR) family.</text>
</comment>
<dbReference type="InterPro" id="IPR036291">
    <property type="entry name" value="NAD(P)-bd_dom_sf"/>
</dbReference>
<evidence type="ECO:0000313" key="2">
    <source>
        <dbReference type="EMBL" id="RFD26628.1"/>
    </source>
</evidence>
<gene>
    <name evidence="2" type="ORF">MUBE_03815</name>
</gene>
<proteinExistence type="inferred from homology"/>
<dbReference type="AlphaFoldDB" id="A0A3E1HJI9"/>
<dbReference type="GO" id="GO:0016616">
    <property type="term" value="F:oxidoreductase activity, acting on the CH-OH group of donors, NAD or NADP as acceptor"/>
    <property type="evidence" value="ECO:0007669"/>
    <property type="project" value="TreeGrafter"/>
</dbReference>
<reference evidence="2 3" key="1">
    <citation type="submission" date="2018-07" db="EMBL/GenBank/DDBJ databases">
        <title>Whole genome sequence of Mycobacterium uberis.</title>
        <authorList>
            <person name="Benjak A."/>
        </authorList>
    </citation>
    <scope>NUCLEOTIDE SEQUENCE [LARGE SCALE GENOMIC DNA]</scope>
    <source>
        <strain evidence="2 3">Jura</strain>
    </source>
</reference>
<dbReference type="SUPFAM" id="SSF51735">
    <property type="entry name" value="NAD(P)-binding Rossmann-fold domains"/>
    <property type="match status" value="1"/>
</dbReference>
<dbReference type="PANTHER" id="PTHR42760:SF40">
    <property type="entry name" value="3-OXOACYL-[ACYL-CARRIER-PROTEIN] REDUCTASE, CHLOROPLASTIC"/>
    <property type="match status" value="1"/>
</dbReference>
<dbReference type="InterPro" id="IPR002347">
    <property type="entry name" value="SDR_fam"/>
</dbReference>
<protein>
    <submittedName>
        <fullName evidence="2">Short-chain dehydrogenase</fullName>
    </submittedName>
</protein>
<organism evidence="2 3">
    <name type="scientific">Mycobacterium uberis</name>
    <dbReference type="NCBI Taxonomy" id="2162698"/>
    <lineage>
        <taxon>Bacteria</taxon>
        <taxon>Bacillati</taxon>
        <taxon>Actinomycetota</taxon>
        <taxon>Actinomycetes</taxon>
        <taxon>Mycobacteriales</taxon>
        <taxon>Mycobacteriaceae</taxon>
        <taxon>Mycobacterium</taxon>
    </lineage>
</organism>
<dbReference type="NCBIfam" id="NF004534">
    <property type="entry name" value="PRK05884.1"/>
    <property type="match status" value="1"/>
</dbReference>
<dbReference type="Pfam" id="PF13561">
    <property type="entry name" value="adh_short_C2"/>
    <property type="match status" value="1"/>
</dbReference>
<dbReference type="Gene3D" id="3.40.50.720">
    <property type="entry name" value="NAD(P)-binding Rossmann-like Domain"/>
    <property type="match status" value="1"/>
</dbReference>
<accession>A0A3E1HJI9</accession>
<dbReference type="EMBL" id="QAYL01000003">
    <property type="protein sequence ID" value="RFD26628.1"/>
    <property type="molecule type" value="Genomic_DNA"/>
</dbReference>
<dbReference type="PANTHER" id="PTHR42760">
    <property type="entry name" value="SHORT-CHAIN DEHYDROGENASES/REDUCTASES FAMILY MEMBER"/>
    <property type="match status" value="1"/>
</dbReference>
<dbReference type="GO" id="GO:0030497">
    <property type="term" value="P:fatty acid elongation"/>
    <property type="evidence" value="ECO:0007669"/>
    <property type="project" value="TreeGrafter"/>
</dbReference>
<evidence type="ECO:0000256" key="1">
    <source>
        <dbReference type="ARBA" id="ARBA00006484"/>
    </source>
</evidence>
<evidence type="ECO:0000313" key="3">
    <source>
        <dbReference type="Proteomes" id="UP000258522"/>
    </source>
</evidence>
<comment type="caution">
    <text evidence="2">The sequence shown here is derived from an EMBL/GenBank/DDBJ whole genome shotgun (WGS) entry which is preliminary data.</text>
</comment>